<organism evidence="1 2">
    <name type="scientific">Candidatus Pantoea varia</name>
    <dbReference type="NCBI Taxonomy" id="1881036"/>
    <lineage>
        <taxon>Bacteria</taxon>
        <taxon>Pseudomonadati</taxon>
        <taxon>Pseudomonadota</taxon>
        <taxon>Gammaproteobacteria</taxon>
        <taxon>Enterobacterales</taxon>
        <taxon>Erwiniaceae</taxon>
        <taxon>Pantoea</taxon>
    </lineage>
</organism>
<accession>A0A1I5FL96</accession>
<reference evidence="2" key="1">
    <citation type="submission" date="2016-10" db="EMBL/GenBank/DDBJ databases">
        <authorList>
            <person name="Varghese N."/>
            <person name="Submissions S."/>
        </authorList>
    </citation>
    <scope>NUCLEOTIDE SEQUENCE [LARGE SCALE GENOMIC DNA]</scope>
    <source>
        <strain evidence="2">OV426</strain>
    </source>
</reference>
<dbReference type="AlphaFoldDB" id="A0A1I5FL96"/>
<gene>
    <name evidence="1" type="ORF">SAMN05428971_3304</name>
</gene>
<name>A0A1I5FL96_9GAMM</name>
<protein>
    <submittedName>
        <fullName evidence="1">Uncharacterized protein</fullName>
    </submittedName>
</protein>
<evidence type="ECO:0000313" key="2">
    <source>
        <dbReference type="Proteomes" id="UP000198968"/>
    </source>
</evidence>
<dbReference type="RefSeq" id="WP_254772498.1">
    <property type="nucleotide sequence ID" value="NZ_FOVG01000004.1"/>
</dbReference>
<sequence>MAGSDSDFQVVYRGEYLTYYVPGGWVFFQRSKESGGGFWFGRTFDGLFLFEFTAPVSLSQGLAHLQTLKHPGAVIYESVQPDDSLPLFLA</sequence>
<proteinExistence type="predicted"/>
<evidence type="ECO:0000313" key="1">
    <source>
        <dbReference type="EMBL" id="SFO24514.1"/>
    </source>
</evidence>
<dbReference type="EMBL" id="FOVG01000004">
    <property type="protein sequence ID" value="SFO24514.1"/>
    <property type="molecule type" value="Genomic_DNA"/>
</dbReference>
<dbReference type="Proteomes" id="UP000198968">
    <property type="component" value="Unassembled WGS sequence"/>
</dbReference>
<keyword evidence="2" id="KW-1185">Reference proteome</keyword>